<dbReference type="Proteomes" id="UP000789525">
    <property type="component" value="Unassembled WGS sequence"/>
</dbReference>
<reference evidence="1" key="1">
    <citation type="submission" date="2021-06" db="EMBL/GenBank/DDBJ databases">
        <authorList>
            <person name="Kallberg Y."/>
            <person name="Tangrot J."/>
            <person name="Rosling A."/>
        </authorList>
    </citation>
    <scope>NUCLEOTIDE SEQUENCE</scope>
    <source>
        <strain evidence="1">CL356</strain>
    </source>
</reference>
<proteinExistence type="predicted"/>
<evidence type="ECO:0000313" key="1">
    <source>
        <dbReference type="EMBL" id="CAG8515718.1"/>
    </source>
</evidence>
<dbReference type="EMBL" id="CAJVPT010005061">
    <property type="protein sequence ID" value="CAG8515718.1"/>
    <property type="molecule type" value="Genomic_DNA"/>
</dbReference>
<comment type="caution">
    <text evidence="1">The sequence shown here is derived from an EMBL/GenBank/DDBJ whole genome shotgun (WGS) entry which is preliminary data.</text>
</comment>
<name>A0ACA9LC24_9GLOM</name>
<sequence length="242" mass="28434">MVLEVIIGTHTQKHDGKMMKNDFYKKEEKEIFTTFDSILAEGEISSFIFSGTLGCLYKYAPVNRISAKQRQRKKHKMSACPRVDEVLASYPQICKDIFDRVLERSNSDSPKDYVDATYLRCESDSPARVGRPMNSFLIFKAMFRKELIKDGLYEDICSTFKIAGNQKAHLIPKISSKFWRDLDKTRKESFVTFARKVKEEHEKAFPGYRYIPQRRNRGLGFRPYVRPTERSDKRKCNRTERR</sequence>
<protein>
    <submittedName>
        <fullName evidence="1">15881_t:CDS:1</fullName>
    </submittedName>
</protein>
<evidence type="ECO:0000313" key="2">
    <source>
        <dbReference type="Proteomes" id="UP000789525"/>
    </source>
</evidence>
<keyword evidence="2" id="KW-1185">Reference proteome</keyword>
<gene>
    <name evidence="1" type="ORF">ACOLOM_LOCUS3423</name>
</gene>
<organism evidence="1 2">
    <name type="scientific">Acaulospora colombiana</name>
    <dbReference type="NCBI Taxonomy" id="27376"/>
    <lineage>
        <taxon>Eukaryota</taxon>
        <taxon>Fungi</taxon>
        <taxon>Fungi incertae sedis</taxon>
        <taxon>Mucoromycota</taxon>
        <taxon>Glomeromycotina</taxon>
        <taxon>Glomeromycetes</taxon>
        <taxon>Diversisporales</taxon>
        <taxon>Acaulosporaceae</taxon>
        <taxon>Acaulospora</taxon>
    </lineage>
</organism>
<accession>A0ACA9LC24</accession>